<evidence type="ECO:0000313" key="2">
    <source>
        <dbReference type="EMBL" id="MBN3545096.1"/>
    </source>
</evidence>
<evidence type="ECO:0000313" key="3">
    <source>
        <dbReference type="Proteomes" id="UP001319060"/>
    </source>
</evidence>
<gene>
    <name evidence="2" type="ORF">JYA64_07310</name>
</gene>
<accession>A0ABS2ZER8</accession>
<name>A0ABS2ZER8_9BACL</name>
<proteinExistence type="predicted"/>
<dbReference type="EMBL" id="JAFHKS010000042">
    <property type="protein sequence ID" value="MBN3545096.1"/>
    <property type="molecule type" value="Genomic_DNA"/>
</dbReference>
<dbReference type="GO" id="GO:0004519">
    <property type="term" value="F:endonuclease activity"/>
    <property type="evidence" value="ECO:0007669"/>
    <property type="project" value="UniProtKB-KW"/>
</dbReference>
<dbReference type="Pfam" id="PF01844">
    <property type="entry name" value="HNH"/>
    <property type="match status" value="1"/>
</dbReference>
<dbReference type="Pfam" id="PF26348">
    <property type="entry name" value="SRA_ScoMcrA"/>
    <property type="match status" value="1"/>
</dbReference>
<feature type="domain" description="HNH nuclease" evidence="1">
    <location>
        <begin position="165"/>
        <end position="224"/>
    </location>
</feature>
<protein>
    <submittedName>
        <fullName evidence="2">HNH endonuclease</fullName>
    </submittedName>
</protein>
<sequence>MRRSKKNGTLVLISDHTNGLYDDRWIEDVFHYTGMGQKGDQSIDFAQNKTLNNSDNLGVTVYLFEVFKPNNYIYQGEVYLAGEPYQETQPDADEVPRLVWVFPLKLKEGQQEPLIDSEDILSRAVTQEKKVRKLIDGKVAERAAFAPEKPGSRNVVSKVYERNAYISELAKRRAKGICQLCEQPAPFKDKKGNPYLENHHIIWLANGGEDTIKNTVALCPNCHRKMHSLNLIKDVEKLQAIARQEYIVTT</sequence>
<dbReference type="Gene3D" id="1.10.30.50">
    <property type="match status" value="1"/>
</dbReference>
<dbReference type="InterPro" id="IPR003615">
    <property type="entry name" value="HNH_nuc"/>
</dbReference>
<keyword evidence="2" id="KW-0378">Hydrolase</keyword>
<keyword evidence="2" id="KW-0255">Endonuclease</keyword>
<dbReference type="SMART" id="SM00507">
    <property type="entry name" value="HNHc"/>
    <property type="match status" value="1"/>
</dbReference>
<dbReference type="CDD" id="cd00085">
    <property type="entry name" value="HNHc"/>
    <property type="match status" value="1"/>
</dbReference>
<keyword evidence="2" id="KW-0540">Nuclease</keyword>
<organism evidence="2 3">
    <name type="scientific">Fictibacillus barbaricus</name>
    <dbReference type="NCBI Taxonomy" id="182136"/>
    <lineage>
        <taxon>Bacteria</taxon>
        <taxon>Bacillati</taxon>
        <taxon>Bacillota</taxon>
        <taxon>Bacilli</taxon>
        <taxon>Bacillales</taxon>
        <taxon>Fictibacillaceae</taxon>
        <taxon>Fictibacillus</taxon>
    </lineage>
</organism>
<keyword evidence="3" id="KW-1185">Reference proteome</keyword>
<reference evidence="2 3" key="1">
    <citation type="submission" date="2021-01" db="EMBL/GenBank/DDBJ databases">
        <title>Genome Sequencing of Type Strains.</title>
        <authorList>
            <person name="Lemaire J.F."/>
            <person name="Inderbitzin P."/>
            <person name="Collins S.B."/>
            <person name="Wespe N."/>
            <person name="Knight-Connoni V."/>
        </authorList>
    </citation>
    <scope>NUCLEOTIDE SEQUENCE [LARGE SCALE GENOMIC DNA]</scope>
    <source>
        <strain evidence="2 3">DSM 14730</strain>
    </source>
</reference>
<dbReference type="Proteomes" id="UP001319060">
    <property type="component" value="Unassembled WGS sequence"/>
</dbReference>
<dbReference type="InterPro" id="IPR058712">
    <property type="entry name" value="SRA_ScoMcrA"/>
</dbReference>
<evidence type="ECO:0000259" key="1">
    <source>
        <dbReference type="SMART" id="SM00507"/>
    </source>
</evidence>
<dbReference type="InterPro" id="IPR002711">
    <property type="entry name" value="HNH"/>
</dbReference>
<comment type="caution">
    <text evidence="2">The sequence shown here is derived from an EMBL/GenBank/DDBJ whole genome shotgun (WGS) entry which is preliminary data.</text>
</comment>